<proteinExistence type="inferred from homology"/>
<dbReference type="EMBL" id="LWDQ01000001">
    <property type="protein sequence ID" value="OMH59934.1"/>
    <property type="molecule type" value="Genomic_DNA"/>
</dbReference>
<feature type="domain" description="UspA" evidence="4">
    <location>
        <begin position="10"/>
        <end position="159"/>
    </location>
</feature>
<comment type="similarity">
    <text evidence="1">Belongs to the universal stress protein A family.</text>
</comment>
<dbReference type="Proteomes" id="UP000048289">
    <property type="component" value="Unassembled WGS sequence"/>
</dbReference>
<dbReference type="EMBL" id="LR027516">
    <property type="protein sequence ID" value="VCU50277.1"/>
    <property type="molecule type" value="Genomic_DNA"/>
</dbReference>
<dbReference type="EMBL" id="JAGIZI010000024">
    <property type="protein sequence ID" value="MBP0684355.1"/>
    <property type="molecule type" value="Genomic_DNA"/>
</dbReference>
<dbReference type="EMBL" id="CSAJ01000120">
    <property type="protein sequence ID" value="COV95076.1"/>
    <property type="molecule type" value="Genomic_DNA"/>
</dbReference>
<name>A0A045GYW4_MYCTX</name>
<reference evidence="11" key="2">
    <citation type="submission" date="2015-03" db="EMBL/GenBank/DDBJ databases">
        <authorList>
            <person name="Murphy D."/>
        </authorList>
    </citation>
    <scope>NUCLEOTIDE SEQUENCE [LARGE SCALE GENOMIC DNA]</scope>
    <source>
        <strain evidence="11">K00500041</strain>
    </source>
</reference>
<evidence type="ECO:0000313" key="24">
    <source>
        <dbReference type="Proteomes" id="UP000256381"/>
    </source>
</evidence>
<dbReference type="SUPFAM" id="SSF52402">
    <property type="entry name" value="Adenine nucleotide alpha hydrolases-like"/>
    <property type="match status" value="2"/>
</dbReference>
<evidence type="ECO:0000256" key="1">
    <source>
        <dbReference type="ARBA" id="ARBA00008791"/>
    </source>
</evidence>
<dbReference type="EMBL" id="CHKL01000004">
    <property type="protein sequence ID" value="COV52222.1"/>
    <property type="molecule type" value="Genomic_DNA"/>
</dbReference>
<organism evidence="13 23">
    <name type="scientific">Mycobacterium tuberculosis</name>
    <dbReference type="NCBI Taxonomy" id="1773"/>
    <lineage>
        <taxon>Bacteria</taxon>
        <taxon>Bacillati</taxon>
        <taxon>Actinomycetota</taxon>
        <taxon>Actinomycetes</taxon>
        <taxon>Mycobacteriales</taxon>
        <taxon>Mycobacteriaceae</taxon>
        <taxon>Mycobacterium</taxon>
        <taxon>Mycobacterium tuberculosis complex</taxon>
    </lineage>
</organism>
<evidence type="ECO:0000313" key="19">
    <source>
        <dbReference type="Proteomes" id="UP000048289"/>
    </source>
</evidence>
<evidence type="ECO:0000313" key="23">
    <source>
        <dbReference type="Proteomes" id="UP000189452"/>
    </source>
</evidence>
<evidence type="ECO:0000313" key="7">
    <source>
        <dbReference type="EMBL" id="CLW57450.1"/>
    </source>
</evidence>
<dbReference type="PRINTS" id="PR01438">
    <property type="entry name" value="UNVRSLSTRESS"/>
</dbReference>
<dbReference type="EMBL" id="CNGE01000067">
    <property type="protein sequence ID" value="CKR76424.1"/>
    <property type="molecule type" value="Genomic_DNA"/>
</dbReference>
<evidence type="ECO:0000313" key="26">
    <source>
        <dbReference type="Proteomes" id="UP000671119"/>
    </source>
</evidence>
<reference evidence="14 24" key="5">
    <citation type="journal article" date="2017" name="N. Engl. J. Med.">
        <title>Transmission of Extensively Drug-Resistant Tuberculosis in South Africa.</title>
        <authorList>
            <person name="Shah N.S."/>
            <person name="Auld S.C."/>
            <person name="Brust J.C."/>
            <person name="Mathema B."/>
            <person name="Ismail N."/>
            <person name="Moodley P."/>
            <person name="Mlisana K."/>
            <person name="Allana S."/>
            <person name="Campbell A."/>
            <person name="Mthiyane T."/>
            <person name="Morris N."/>
            <person name="Mpangase P."/>
            <person name="van der Meulen H."/>
            <person name="Omar S.V."/>
            <person name="Brown T.S."/>
            <person name="Narechania A."/>
            <person name="Shaskina E."/>
            <person name="Kapwata T."/>
            <person name="Kreiswirth B."/>
            <person name="Gandhi N.R."/>
        </authorList>
    </citation>
    <scope>NUCLEOTIDE SEQUENCE [LARGE SCALE GENOMIC DNA]</scope>
    <source>
        <strain evidence="14 24">32301_S10</strain>
    </source>
</reference>
<evidence type="ECO:0000313" key="16">
    <source>
        <dbReference type="Proteomes" id="UP000038802"/>
    </source>
</evidence>
<dbReference type="EMBL" id="QTBD01000169">
    <property type="protein sequence ID" value="REQ50320.1"/>
    <property type="molecule type" value="Genomic_DNA"/>
</dbReference>
<dbReference type="GO" id="GO:0005524">
    <property type="term" value="F:ATP binding"/>
    <property type="evidence" value="ECO:0007669"/>
    <property type="project" value="UniProtKB-KW"/>
</dbReference>
<dbReference type="GO" id="GO:0001666">
    <property type="term" value="P:response to hypoxia"/>
    <property type="evidence" value="ECO:0007669"/>
    <property type="project" value="UniProtKB-ARBA"/>
</dbReference>
<dbReference type="STRING" id="115862.BBG46_10455"/>
<reference evidence="15 25" key="8">
    <citation type="submission" date="2018-08" db="EMBL/GenBank/DDBJ databases">
        <authorList>
            <person name="Fokvardsen B D."/>
            <person name="Norman A."/>
        </authorList>
    </citation>
    <scope>NUCLEOTIDE SEQUENCE [LARGE SCALE GENOMIC DNA]</scope>
    <source>
        <strain evidence="15 25">DKC2</strain>
    </source>
</reference>
<keyword evidence="2" id="KW-0547">Nucleotide-binding</keyword>
<dbReference type="Gene3D" id="3.40.50.620">
    <property type="entry name" value="HUPs"/>
    <property type="match status" value="2"/>
</dbReference>
<dbReference type="PANTHER" id="PTHR46268">
    <property type="entry name" value="STRESS RESPONSE PROTEIN NHAX"/>
    <property type="match status" value="1"/>
</dbReference>
<gene>
    <name evidence="13" type="ORF">A4S10_02105</name>
    <name evidence="15" type="ORF">DKC2_2116</name>
    <name evidence="14" type="ORF">DSJ38_15030</name>
    <name evidence="8" type="ORF">ERS007679_01205</name>
    <name evidence="5" type="ORF">ERS007681_01210</name>
    <name evidence="11" type="ORF">ERS007703_03610</name>
    <name evidence="10" type="ORF">ERS007720_01269</name>
    <name evidence="9" type="ORF">ERS007741_00086</name>
    <name evidence="6" type="ORF">ERS027646_00616</name>
    <name evidence="7" type="ORF">ERS094118_02845</name>
    <name evidence="12" type="ORF">J8J21_14790</name>
</gene>
<dbReference type="Pfam" id="PF00582">
    <property type="entry name" value="Usp"/>
    <property type="match status" value="2"/>
</dbReference>
<sequence>MSAQQTNLGIVVGVDGSPCSHTAVEWAARDAQMRNVALRVVQVVPPVITAPEGWAFEYSRFQEAQKREIVEHSYLVAQAHQIVEQAHKVALEASSSGRAAQITGEVLHGQIVPTLANISRQVAMVVLGYRGQGAVAGALLGSVSSSLVRHAHGPVAVIPEEPRPARPPHAPVVVGIDGSPTSGLAAEIAFDEASRRGVDLVALHAWSDMGPLDFPRLNWAPIEWRNLEDEQEKMLARRLSGWQDRYPDVVVHKVVVCDRPAPRLLELAQTAQLVVVGSHGRGGFPGMHLGSVSRAVVNSGQAPVIVARIPQDPAVPA</sequence>
<dbReference type="Proteomes" id="UP000050139">
    <property type="component" value="Unassembled WGS sequence"/>
</dbReference>
<evidence type="ECO:0000313" key="10">
    <source>
        <dbReference type="EMBL" id="COV95076.1"/>
    </source>
</evidence>
<evidence type="ECO:0000313" key="15">
    <source>
        <dbReference type="EMBL" id="VCU50277.1"/>
    </source>
</evidence>
<dbReference type="EMBL" id="COPH01000022">
    <property type="protein sequence ID" value="CLW57450.1"/>
    <property type="molecule type" value="Genomic_DNA"/>
</dbReference>
<dbReference type="Proteomes" id="UP000300237">
    <property type="component" value="Chromosome"/>
</dbReference>
<evidence type="ECO:0000259" key="4">
    <source>
        <dbReference type="Pfam" id="PF00582"/>
    </source>
</evidence>
<dbReference type="FunFam" id="3.40.50.620:FF:000123">
    <property type="entry name" value="Universal stress protein family"/>
    <property type="match status" value="2"/>
</dbReference>
<evidence type="ECO:0000313" key="11">
    <source>
        <dbReference type="EMBL" id="COW41625.1"/>
    </source>
</evidence>
<reference evidence="7 22" key="1">
    <citation type="submission" date="2015-03" db="EMBL/GenBank/DDBJ databases">
        <authorList>
            <consortium name="Pathogen Informatics"/>
            <person name="Murphy D."/>
        </authorList>
    </citation>
    <scope>NUCLEOTIDE SEQUENCE [LARGE SCALE GENOMIC DNA]</scope>
    <source>
        <strain evidence="7 22">0268S</strain>
    </source>
</reference>
<evidence type="ECO:0000256" key="3">
    <source>
        <dbReference type="ARBA" id="ARBA00022840"/>
    </source>
</evidence>
<dbReference type="InterPro" id="IPR006016">
    <property type="entry name" value="UspA"/>
</dbReference>
<accession>A0A045GYW4</accession>
<evidence type="ECO:0000313" key="20">
    <source>
        <dbReference type="Proteomes" id="UP000048600"/>
    </source>
</evidence>
<dbReference type="Proteomes" id="UP000048948">
    <property type="component" value="Unassembled WGS sequence"/>
</dbReference>
<evidence type="ECO:0000313" key="25">
    <source>
        <dbReference type="Proteomes" id="UP000300237"/>
    </source>
</evidence>
<reference evidence="12 26" key="9">
    <citation type="submission" date="2021-03" db="EMBL/GenBank/DDBJ databases">
        <title>Whole Genome Sequencing of Mycobacterium tuberculosis clinical isolates from Arunachal Pradesh, India.</title>
        <authorList>
            <person name="Singh S."/>
            <person name="Mudliar S.R."/>
            <person name="Kulsum U."/>
            <person name="Rufai S.B."/>
            <person name="Singh P.K."/>
            <person name="Umpo M."/>
            <person name="Nyori M."/>
        </authorList>
    </citation>
    <scope>NUCLEOTIDE SEQUENCE [LARGE SCALE GENOMIC DNA]</scope>
    <source>
        <strain evidence="12 26">OMICS/BPL/0142/20/SP</strain>
    </source>
</reference>
<dbReference type="Proteomes" id="UP000038802">
    <property type="component" value="Unassembled WGS sequence"/>
</dbReference>
<evidence type="ECO:0000256" key="2">
    <source>
        <dbReference type="ARBA" id="ARBA00022741"/>
    </source>
</evidence>
<dbReference type="RefSeq" id="WP_003899121.1">
    <property type="nucleotide sequence ID" value="NZ_AP018034.1"/>
</dbReference>
<dbReference type="PATRIC" id="fig|1773.206.peg.1802"/>
<evidence type="ECO:0000313" key="14">
    <source>
        <dbReference type="EMBL" id="REQ50320.1"/>
    </source>
</evidence>
<evidence type="ECO:0000313" key="18">
    <source>
        <dbReference type="Proteomes" id="UP000045842"/>
    </source>
</evidence>
<evidence type="ECO:0000313" key="9">
    <source>
        <dbReference type="EMBL" id="COV52222.1"/>
    </source>
</evidence>
<feature type="domain" description="UspA" evidence="4">
    <location>
        <begin position="171"/>
        <end position="308"/>
    </location>
</feature>
<dbReference type="Proteomes" id="UP000671119">
    <property type="component" value="Unassembled WGS sequence"/>
</dbReference>
<dbReference type="OMA" id="HIPAFYY"/>
<dbReference type="Proteomes" id="UP000189452">
    <property type="component" value="Chromosome"/>
</dbReference>
<keyword evidence="3" id="KW-0067">ATP-binding</keyword>
<dbReference type="EMBL" id="CFOE01000112">
    <property type="protein sequence ID" value="CFE38841.1"/>
    <property type="molecule type" value="Genomic_DNA"/>
</dbReference>
<dbReference type="EMBL" id="CSAE01000511">
    <property type="protein sequence ID" value="COW41625.1"/>
    <property type="molecule type" value="Genomic_DNA"/>
</dbReference>
<dbReference type="InterPro" id="IPR006015">
    <property type="entry name" value="Universal_stress_UspA"/>
</dbReference>
<protein>
    <submittedName>
        <fullName evidence="5 13">Universal stress protein</fullName>
    </submittedName>
</protein>
<reference evidence="13 23" key="4">
    <citation type="submission" date="2016-04" db="EMBL/GenBank/DDBJ databases">
        <authorList>
            <person name="Bigi M."/>
            <person name="Bigi F."/>
            <person name="Soria M.A."/>
        </authorList>
    </citation>
    <scope>NUCLEOTIDE SEQUENCE [LARGE SCALE GENOMIC DNA]</scope>
    <source>
        <strain evidence="13 23">6548</strain>
    </source>
</reference>
<dbReference type="AlphaFoldDB" id="A0A045GYW4"/>
<dbReference type="CDD" id="cd23944">
    <property type="entry name" value="USP_Rv2623_repeat1"/>
    <property type="match status" value="1"/>
</dbReference>
<evidence type="ECO:0000313" key="12">
    <source>
        <dbReference type="EMBL" id="MBP0684355.1"/>
    </source>
</evidence>
<dbReference type="Proteomes" id="UP000048600">
    <property type="component" value="Unassembled WGS sequence"/>
</dbReference>
<evidence type="ECO:0000313" key="17">
    <source>
        <dbReference type="Proteomes" id="UP000044938"/>
    </source>
</evidence>
<dbReference type="Proteomes" id="UP000256381">
    <property type="component" value="Unassembled WGS sequence"/>
</dbReference>
<dbReference type="PANTHER" id="PTHR46268:SF27">
    <property type="entry name" value="UNIVERSAL STRESS PROTEIN RV2623"/>
    <property type="match status" value="1"/>
</dbReference>
<dbReference type="CDD" id="cd23661">
    <property type="entry name" value="USP_Rv2623_repeat2"/>
    <property type="match status" value="1"/>
</dbReference>
<reference evidence="14" key="7">
    <citation type="submission" date="2018-07" db="EMBL/GenBank/DDBJ databases">
        <authorList>
            <person name="Shah S."/>
            <person name="Brown T."/>
            <person name="Auld S."/>
            <person name="Bratton K."/>
            <person name="Narechania A."/>
            <person name="Mathema B."/>
            <person name="Gandhi N."/>
        </authorList>
    </citation>
    <scope>NUCLEOTIDE SEQUENCE</scope>
    <source>
        <strain evidence="14">32301_S10</strain>
    </source>
</reference>
<evidence type="ECO:0000313" key="21">
    <source>
        <dbReference type="Proteomes" id="UP000048948"/>
    </source>
</evidence>
<evidence type="ECO:0000313" key="5">
    <source>
        <dbReference type="EMBL" id="CFE38841.1"/>
    </source>
</evidence>
<dbReference type="Proteomes" id="UP000044938">
    <property type="component" value="Unassembled WGS sequence"/>
</dbReference>
<evidence type="ECO:0000313" key="6">
    <source>
        <dbReference type="EMBL" id="CKR76424.1"/>
    </source>
</evidence>
<dbReference type="InterPro" id="IPR014729">
    <property type="entry name" value="Rossmann-like_a/b/a_fold"/>
</dbReference>
<dbReference type="SMR" id="A0A045GYW4"/>
<dbReference type="EMBL" id="CSAD01000122">
    <property type="protein sequence ID" value="COV16738.1"/>
    <property type="molecule type" value="Genomic_DNA"/>
</dbReference>
<reference evidence="13 23" key="6">
    <citation type="submission" date="2017-02" db="EMBL/GenBank/DDBJ databases">
        <title>Protein polymorphisms may explain contrasting epidemiological fitness of two variants of a multidrug-resistant Mycobacterium tuberculosis strain.</title>
        <authorList>
            <person name="Bigi M.M."/>
            <person name="Lopez B."/>
            <person name="Blanco F.C."/>
            <person name="Sasiain M.C."/>
            <person name="De La Barrera S."/>
            <person name="Ritacco V."/>
            <person name="Bigi F."/>
            <person name="Soria M.A."/>
        </authorList>
    </citation>
    <scope>NUCLEOTIDE SEQUENCE [LARGE SCALE GENOMIC DNA]</scope>
    <source>
        <strain evidence="13 23">6548</strain>
    </source>
</reference>
<evidence type="ECO:0000313" key="13">
    <source>
        <dbReference type="EMBL" id="OMH59934.1"/>
    </source>
</evidence>
<dbReference type="Proteomes" id="UP000045842">
    <property type="component" value="Unassembled WGS sequence"/>
</dbReference>
<evidence type="ECO:0000313" key="22">
    <source>
        <dbReference type="Proteomes" id="UP000050139"/>
    </source>
</evidence>
<reference evidence="16 17" key="3">
    <citation type="submission" date="2015-03" db="EMBL/GenBank/DDBJ databases">
        <authorList>
            <consortium name="Pathogen Informatics"/>
        </authorList>
    </citation>
    <scope>NUCLEOTIDE SEQUENCE [LARGE SCALE GENOMIC DNA]</scope>
    <source>
        <strain evidence="6 21">Bir 172</strain>
        <strain evidence="8 18">G09801536</strain>
        <strain evidence="5 19">G09901357</strain>
        <strain evidence="16">K00500041</strain>
        <strain evidence="10 17">M09401471</strain>
        <strain evidence="9 20">P00601463</strain>
    </source>
</reference>
<evidence type="ECO:0000313" key="8">
    <source>
        <dbReference type="EMBL" id="COV16738.1"/>
    </source>
</evidence>